<dbReference type="OrthoDB" id="193997at2"/>
<dbReference type="EMBL" id="CP013244">
    <property type="protein sequence ID" value="ANP47990.1"/>
    <property type="molecule type" value="Genomic_DNA"/>
</dbReference>
<dbReference type="KEGG" id="cbot:ATE48_07925"/>
<evidence type="ECO:0000313" key="2">
    <source>
        <dbReference type="Proteomes" id="UP000092498"/>
    </source>
</evidence>
<dbReference type="Gene3D" id="3.40.50.300">
    <property type="entry name" value="P-loop containing nucleotide triphosphate hydrolases"/>
    <property type="match status" value="1"/>
</dbReference>
<reference evidence="1 2" key="1">
    <citation type="submission" date="2015-11" db="EMBL/GenBank/DDBJ databases">
        <title>Whole-Genome Sequence of Candidatus Oderbacter manganicum from the National Park Lower Oder Valley, Germany.</title>
        <authorList>
            <person name="Braun B."/>
            <person name="Liere K."/>
            <person name="Szewzyk U."/>
        </authorList>
    </citation>
    <scope>NUCLEOTIDE SEQUENCE [LARGE SCALE GENOMIC DNA]</scope>
    <source>
        <strain evidence="1 2">OTSz_A_272</strain>
    </source>
</reference>
<gene>
    <name evidence="1" type="ORF">ATE48_07925</name>
</gene>
<organism evidence="1 2">
    <name type="scientific">Candidatus Viadribacter manganicus</name>
    <dbReference type="NCBI Taxonomy" id="1759059"/>
    <lineage>
        <taxon>Bacteria</taxon>
        <taxon>Pseudomonadati</taxon>
        <taxon>Pseudomonadota</taxon>
        <taxon>Alphaproteobacteria</taxon>
        <taxon>Hyphomonadales</taxon>
        <taxon>Hyphomonadaceae</taxon>
        <taxon>Candidatus Viadribacter</taxon>
    </lineage>
</organism>
<dbReference type="SUPFAM" id="SSF52540">
    <property type="entry name" value="P-loop containing nucleoside triphosphate hydrolases"/>
    <property type="match status" value="1"/>
</dbReference>
<keyword evidence="2" id="KW-1185">Reference proteome</keyword>
<keyword evidence="1" id="KW-0808">Transferase</keyword>
<dbReference type="InterPro" id="IPR027417">
    <property type="entry name" value="P-loop_NTPase"/>
</dbReference>
<evidence type="ECO:0000313" key="1">
    <source>
        <dbReference type="EMBL" id="ANP47990.1"/>
    </source>
</evidence>
<name>A0A1B1ANA0_9PROT</name>
<dbReference type="GO" id="GO:0016301">
    <property type="term" value="F:kinase activity"/>
    <property type="evidence" value="ECO:0007669"/>
    <property type="project" value="UniProtKB-KW"/>
</dbReference>
<sequence length="176" mass="18857">MKLVFIYGQAGVGKLTVGRELADLTGMALFHNHLVVDTVGAVFPFGSGPFVKLRERFWLDVFAEAAAAGRSMIFTFAPEGTVSSDFPERVRSLIKAAGGEIHFIRLTAPVEEQERRIDAPSRAAFGKLRSLDLLRELKPQFDAALAAMPVALLTIDTASVDARAAAQAIAEAVGAD</sequence>
<dbReference type="InParanoid" id="A0A1B1ANA0"/>
<accession>A0A1B1ANA0</accession>
<proteinExistence type="predicted"/>
<protein>
    <submittedName>
        <fullName evidence="1">Shikimate kinase</fullName>
    </submittedName>
</protein>
<dbReference type="AlphaFoldDB" id="A0A1B1ANA0"/>
<keyword evidence="1" id="KW-0418">Kinase</keyword>
<dbReference type="STRING" id="1759059.ATE48_07925"/>
<dbReference type="Proteomes" id="UP000092498">
    <property type="component" value="Chromosome"/>
</dbReference>